<dbReference type="CDD" id="cd11063">
    <property type="entry name" value="CYP52"/>
    <property type="match status" value="1"/>
</dbReference>
<dbReference type="EMBL" id="JAZHXI010000008">
    <property type="protein sequence ID" value="KAL2069202.1"/>
    <property type="molecule type" value="Genomic_DNA"/>
</dbReference>
<dbReference type="PRINTS" id="PR00465">
    <property type="entry name" value="EP450IV"/>
</dbReference>
<keyword evidence="8" id="KW-0812">Transmembrane</keyword>
<evidence type="ECO:0000256" key="8">
    <source>
        <dbReference type="SAM" id="Phobius"/>
    </source>
</evidence>
<keyword evidence="8" id="KW-0472">Membrane</keyword>
<protein>
    <recommendedName>
        <fullName evidence="11">Cytochrome P450</fullName>
    </recommendedName>
</protein>
<keyword evidence="6 7" id="KW-0503">Monooxygenase</keyword>
<reference evidence="9 10" key="1">
    <citation type="journal article" date="2024" name="Commun. Biol.">
        <title>Comparative genomic analysis of thermophilic fungi reveals convergent evolutionary adaptations and gene losses.</title>
        <authorList>
            <person name="Steindorff A.S."/>
            <person name="Aguilar-Pontes M.V."/>
            <person name="Robinson A.J."/>
            <person name="Andreopoulos B."/>
            <person name="LaButti K."/>
            <person name="Kuo A."/>
            <person name="Mondo S."/>
            <person name="Riley R."/>
            <person name="Otillar R."/>
            <person name="Haridas S."/>
            <person name="Lipzen A."/>
            <person name="Grimwood J."/>
            <person name="Schmutz J."/>
            <person name="Clum A."/>
            <person name="Reid I.D."/>
            <person name="Moisan M.C."/>
            <person name="Butler G."/>
            <person name="Nguyen T.T.M."/>
            <person name="Dewar K."/>
            <person name="Conant G."/>
            <person name="Drula E."/>
            <person name="Henrissat B."/>
            <person name="Hansel C."/>
            <person name="Singer S."/>
            <person name="Hutchinson M.I."/>
            <person name="de Vries R.P."/>
            <person name="Natvig D.O."/>
            <person name="Powell A.J."/>
            <person name="Tsang A."/>
            <person name="Grigoriev I.V."/>
        </authorList>
    </citation>
    <scope>NUCLEOTIDE SEQUENCE [LARGE SCALE GENOMIC DNA]</scope>
    <source>
        <strain evidence="9 10">CBS 494.80</strain>
    </source>
</reference>
<feature type="transmembrane region" description="Helical" evidence="8">
    <location>
        <begin position="12"/>
        <end position="32"/>
    </location>
</feature>
<proteinExistence type="inferred from homology"/>
<evidence type="ECO:0008006" key="11">
    <source>
        <dbReference type="Google" id="ProtNLM"/>
    </source>
</evidence>
<dbReference type="InterPro" id="IPR001128">
    <property type="entry name" value="Cyt_P450"/>
</dbReference>
<dbReference type="PRINTS" id="PR00385">
    <property type="entry name" value="P450"/>
</dbReference>
<organism evidence="9 10">
    <name type="scientific">Oculimacula yallundae</name>
    <dbReference type="NCBI Taxonomy" id="86028"/>
    <lineage>
        <taxon>Eukaryota</taxon>
        <taxon>Fungi</taxon>
        <taxon>Dikarya</taxon>
        <taxon>Ascomycota</taxon>
        <taxon>Pezizomycotina</taxon>
        <taxon>Leotiomycetes</taxon>
        <taxon>Helotiales</taxon>
        <taxon>Ploettnerulaceae</taxon>
        <taxon>Oculimacula</taxon>
    </lineage>
</organism>
<dbReference type="SUPFAM" id="SSF48264">
    <property type="entry name" value="Cytochrome P450"/>
    <property type="match status" value="1"/>
</dbReference>
<comment type="caution">
    <text evidence="9">The sequence shown here is derived from an EMBL/GenBank/DDBJ whole genome shotgun (WGS) entry which is preliminary data.</text>
</comment>
<accession>A0ABR4CGV9</accession>
<gene>
    <name evidence="9" type="ORF">VTL71DRAFT_15540</name>
</gene>
<comment type="cofactor">
    <cofactor evidence="1">
        <name>heme</name>
        <dbReference type="ChEBI" id="CHEBI:30413"/>
    </cofactor>
</comment>
<keyword evidence="5 7" id="KW-0408">Iron</keyword>
<dbReference type="Gene3D" id="1.10.630.10">
    <property type="entry name" value="Cytochrome P450"/>
    <property type="match status" value="1"/>
</dbReference>
<keyword evidence="4 7" id="KW-0560">Oxidoreductase</keyword>
<keyword evidence="3 7" id="KW-0479">Metal-binding</keyword>
<keyword evidence="10" id="KW-1185">Reference proteome</keyword>
<evidence type="ECO:0000256" key="3">
    <source>
        <dbReference type="ARBA" id="ARBA00022723"/>
    </source>
</evidence>
<dbReference type="InterPro" id="IPR047146">
    <property type="entry name" value="Cyt_P450_E_CYP52_fungi"/>
</dbReference>
<dbReference type="PROSITE" id="PS00086">
    <property type="entry name" value="CYTOCHROME_P450"/>
    <property type="match status" value="1"/>
</dbReference>
<sequence>MISDAQEFFSFALSILGAYLIWWLCTSFLQYFQHRRYASNRGCQDPPSVSAKDPIFGLDYALRLLSSVNSGSRGLSLREGFEKLGTTYSTNVYGVRKIMTADPNNIQAVFSKNTAAFGVEAIRNFTIGPIVGEGVMSMDGKVWSRSRALMQPMVSKTAIVNFDSLSLHVRNLIDGLPKDLSTVDMQDWFASLGLDMVTEFLFGRSFGLLTGQCSDNAKEFLAAWKTVHRGMGRRTHIPKSNVFHWDKEFWTSCKVVRTFVEGVVHNALESKSTGNSVEPKHYVMVSDLVRRLKNTEDIVSQLLNVFLAGYDTTAILLSNAFFNFARYPTTFTKLRDEVKDENEITYSSLQRLPYLQKVIKETLRLNPPVGTMSRVVVNDMTVLPQGGGVSGKTPVFMKKGDLLQASFYTLQRNKAIYGEDAETFNPDRWDGIAPSSWEFLPFGGGPRVCPGRNLAMVQAQFVLVRMLQAFGGIENRDPVFDFVELFKLVTESKNGVKVALRPSY</sequence>
<keyword evidence="8" id="KW-1133">Transmembrane helix</keyword>
<keyword evidence="7" id="KW-0349">Heme</keyword>
<dbReference type="InterPro" id="IPR036396">
    <property type="entry name" value="Cyt_P450_sf"/>
</dbReference>
<dbReference type="PANTHER" id="PTHR24287">
    <property type="entry name" value="P450, PUTATIVE (EUROFUNG)-RELATED"/>
    <property type="match status" value="1"/>
</dbReference>
<evidence type="ECO:0000256" key="7">
    <source>
        <dbReference type="RuleBase" id="RU000461"/>
    </source>
</evidence>
<evidence type="ECO:0000256" key="6">
    <source>
        <dbReference type="ARBA" id="ARBA00023033"/>
    </source>
</evidence>
<dbReference type="Pfam" id="PF00067">
    <property type="entry name" value="p450"/>
    <property type="match status" value="1"/>
</dbReference>
<evidence type="ECO:0000313" key="9">
    <source>
        <dbReference type="EMBL" id="KAL2069202.1"/>
    </source>
</evidence>
<dbReference type="InterPro" id="IPR002403">
    <property type="entry name" value="Cyt_P450_E_grp-IV"/>
</dbReference>
<evidence type="ECO:0000256" key="2">
    <source>
        <dbReference type="ARBA" id="ARBA00010617"/>
    </source>
</evidence>
<evidence type="ECO:0000256" key="4">
    <source>
        <dbReference type="ARBA" id="ARBA00023002"/>
    </source>
</evidence>
<comment type="similarity">
    <text evidence="2 7">Belongs to the cytochrome P450 family.</text>
</comment>
<name>A0ABR4CGV9_9HELO</name>
<evidence type="ECO:0000256" key="1">
    <source>
        <dbReference type="ARBA" id="ARBA00001971"/>
    </source>
</evidence>
<evidence type="ECO:0000256" key="5">
    <source>
        <dbReference type="ARBA" id="ARBA00023004"/>
    </source>
</evidence>
<evidence type="ECO:0000313" key="10">
    <source>
        <dbReference type="Proteomes" id="UP001595075"/>
    </source>
</evidence>
<dbReference type="Proteomes" id="UP001595075">
    <property type="component" value="Unassembled WGS sequence"/>
</dbReference>
<dbReference type="PANTHER" id="PTHR24287:SF17">
    <property type="entry name" value="P450, PUTATIVE (EUROFUNG)-RELATED"/>
    <property type="match status" value="1"/>
</dbReference>
<dbReference type="InterPro" id="IPR017972">
    <property type="entry name" value="Cyt_P450_CS"/>
</dbReference>